<dbReference type="SUPFAM" id="SSF48452">
    <property type="entry name" value="TPR-like"/>
    <property type="match status" value="1"/>
</dbReference>
<reference evidence="1 2" key="1">
    <citation type="journal article" date="2023" name="Commun. Biol.">
        <title>Genome analysis of Parmales, the sister group of diatoms, reveals the evolutionary specialization of diatoms from phago-mixotrophs to photoautotrophs.</title>
        <authorList>
            <person name="Ban H."/>
            <person name="Sato S."/>
            <person name="Yoshikawa S."/>
            <person name="Yamada K."/>
            <person name="Nakamura Y."/>
            <person name="Ichinomiya M."/>
            <person name="Sato N."/>
            <person name="Blanc-Mathieu R."/>
            <person name="Endo H."/>
            <person name="Kuwata A."/>
            <person name="Ogata H."/>
        </authorList>
    </citation>
    <scope>NUCLEOTIDE SEQUENCE [LARGE SCALE GENOMIC DNA]</scope>
</reference>
<sequence length="204" mass="22097">MEVVSTEAADQLPMQKSVCEAVIAWCRSSTRTFLRQRVEAKLASVLFKQGEFGDAIRLVNDLLAELKKLDDKALLVEAHLVEAKIYHGLRNVPKAKAALTASRTAANSIYVAPLLQADIDRMSGTLHTEEGDYNTAHSYFLEAFEQMDQLNDPGAVPCLKYMVLCKILDSLAKALKLSSGGVAGAKVDARDTDMAGLVSAKQAA</sequence>
<dbReference type="InterPro" id="IPR011990">
    <property type="entry name" value="TPR-like_helical_dom_sf"/>
</dbReference>
<proteinExistence type="predicted"/>
<dbReference type="Proteomes" id="UP001165060">
    <property type="component" value="Unassembled WGS sequence"/>
</dbReference>
<evidence type="ECO:0000313" key="2">
    <source>
        <dbReference type="Proteomes" id="UP001165060"/>
    </source>
</evidence>
<dbReference type="InterPro" id="IPR050871">
    <property type="entry name" value="26S_Proteasome/COP9_Components"/>
</dbReference>
<protein>
    <submittedName>
        <fullName evidence="1">Uncharacterized protein</fullName>
    </submittedName>
</protein>
<dbReference type="PANTHER" id="PTHR10678">
    <property type="entry name" value="26S PROTEASOME NON-ATPASE REGULATORY SUBUNIT 11/COP9 SIGNALOSOME COMPLEX SUBUNIT 2"/>
    <property type="match status" value="1"/>
</dbReference>
<gene>
    <name evidence="1" type="ORF">TeGR_g7167</name>
</gene>
<dbReference type="EMBL" id="BRYB01001449">
    <property type="protein sequence ID" value="GMI25972.1"/>
    <property type="molecule type" value="Genomic_DNA"/>
</dbReference>
<dbReference type="SMART" id="SM00753">
    <property type="entry name" value="PAM"/>
    <property type="match status" value="1"/>
</dbReference>
<name>A0ABQ6MH27_9STRA</name>
<feature type="non-terminal residue" evidence="1">
    <location>
        <position position="204"/>
    </location>
</feature>
<accession>A0ABQ6MH27</accession>
<evidence type="ECO:0000313" key="1">
    <source>
        <dbReference type="EMBL" id="GMI25972.1"/>
    </source>
</evidence>
<organism evidence="1 2">
    <name type="scientific">Tetraparma gracilis</name>
    <dbReference type="NCBI Taxonomy" id="2962635"/>
    <lineage>
        <taxon>Eukaryota</taxon>
        <taxon>Sar</taxon>
        <taxon>Stramenopiles</taxon>
        <taxon>Ochrophyta</taxon>
        <taxon>Bolidophyceae</taxon>
        <taxon>Parmales</taxon>
        <taxon>Triparmaceae</taxon>
        <taxon>Tetraparma</taxon>
    </lineage>
</organism>
<dbReference type="Gene3D" id="1.25.40.570">
    <property type="match status" value="1"/>
</dbReference>
<keyword evidence="2" id="KW-1185">Reference proteome</keyword>
<comment type="caution">
    <text evidence="1">The sequence shown here is derived from an EMBL/GenBank/DDBJ whole genome shotgun (WGS) entry which is preliminary data.</text>
</comment>